<dbReference type="InterPro" id="IPR009060">
    <property type="entry name" value="UBA-like_sf"/>
</dbReference>
<evidence type="ECO:0000256" key="8">
    <source>
        <dbReference type="RuleBase" id="RU000643"/>
    </source>
</evidence>
<gene>
    <name evidence="6" type="primary">tsf</name>
    <name evidence="10" type="ORF">IV52_GL000316</name>
</gene>
<reference evidence="10 11" key="1">
    <citation type="journal article" date="2015" name="Genome Announc.">
        <title>Expanding the biotechnology potential of lactobacilli through comparative genomics of 213 strains and associated genera.</title>
        <authorList>
            <person name="Sun Z."/>
            <person name="Harris H.M."/>
            <person name="McCann A."/>
            <person name="Guo C."/>
            <person name="Argimon S."/>
            <person name="Zhang W."/>
            <person name="Yang X."/>
            <person name="Jeffery I.B."/>
            <person name="Cooney J.C."/>
            <person name="Kagawa T.F."/>
            <person name="Liu W."/>
            <person name="Song Y."/>
            <person name="Salvetti E."/>
            <person name="Wrobel A."/>
            <person name="Rasinkangas P."/>
            <person name="Parkhill J."/>
            <person name="Rea M.C."/>
            <person name="O'Sullivan O."/>
            <person name="Ritari J."/>
            <person name="Douillard F.P."/>
            <person name="Paul Ross R."/>
            <person name="Yang R."/>
            <person name="Briner A.E."/>
            <person name="Felis G.E."/>
            <person name="de Vos W.M."/>
            <person name="Barrangou R."/>
            <person name="Klaenhammer T.R."/>
            <person name="Caufield P.W."/>
            <person name="Cui Y."/>
            <person name="Zhang H."/>
            <person name="O'Toole P.W."/>
        </authorList>
    </citation>
    <scope>NUCLEOTIDE SEQUENCE [LARGE SCALE GENOMIC DNA]</scope>
    <source>
        <strain evidence="10 11">DSM 20690</strain>
    </source>
</reference>
<dbReference type="STRING" id="53444.AYR59_05025"/>
<accession>A0A0R2JP28</accession>
<dbReference type="GO" id="GO:0005737">
    <property type="term" value="C:cytoplasm"/>
    <property type="evidence" value="ECO:0007669"/>
    <property type="project" value="UniProtKB-SubCell"/>
</dbReference>
<dbReference type="PATRIC" id="fig|1122148.6.peg.335"/>
<dbReference type="PROSITE" id="PS01126">
    <property type="entry name" value="EF_TS_1"/>
    <property type="match status" value="1"/>
</dbReference>
<dbReference type="AlphaFoldDB" id="A0A0R2JP28"/>
<dbReference type="Gene3D" id="3.30.479.20">
    <property type="entry name" value="Elongation factor Ts, dimerisation domain"/>
    <property type="match status" value="2"/>
</dbReference>
<dbReference type="OrthoDB" id="9808348at2"/>
<keyword evidence="3 6" id="KW-0251">Elongation factor</keyword>
<comment type="caution">
    <text evidence="10">The sequence shown here is derived from an EMBL/GenBank/DDBJ whole genome shotgun (WGS) entry which is preliminary data.</text>
</comment>
<dbReference type="SUPFAM" id="SSF46934">
    <property type="entry name" value="UBA-like"/>
    <property type="match status" value="1"/>
</dbReference>
<evidence type="ECO:0000259" key="9">
    <source>
        <dbReference type="Pfam" id="PF00889"/>
    </source>
</evidence>
<evidence type="ECO:0000256" key="7">
    <source>
        <dbReference type="RuleBase" id="RU000642"/>
    </source>
</evidence>
<keyword evidence="6" id="KW-0963">Cytoplasm</keyword>
<dbReference type="GO" id="GO:0003746">
    <property type="term" value="F:translation elongation factor activity"/>
    <property type="evidence" value="ECO:0007669"/>
    <property type="project" value="UniProtKB-UniRule"/>
</dbReference>
<evidence type="ECO:0000256" key="4">
    <source>
        <dbReference type="ARBA" id="ARBA00022917"/>
    </source>
</evidence>
<sequence>MAKITAQQVKSLRDKTSAGMMDAKKALVEADGDEKKAIEVLREKGIAKAQKKSGNTAADGLTRVAIHDNKAAIVEINSETDFVAANDDFKDLIDEVADQIALEQPDSVEAALGLPLRDGTIQDAIIHTSQITGEKITLRRFVVMTKNDEQNFGAYLHNGGQIGVLVKITGANEGVAKDVAMHVAAENPEFLSKDDIAPERLAQEKENLTKEALNEGKPENIVEKMVAGRLNKFLAGICLEDQPFAKDPDQSVSQFVKSEGGQLDAFVRYQVGEGVEEATESETK</sequence>
<dbReference type="Proteomes" id="UP000051565">
    <property type="component" value="Unassembled WGS sequence"/>
</dbReference>
<feature type="domain" description="Translation elongation factor EFTs/EF1B dimerisation" evidence="9">
    <location>
        <begin position="71"/>
        <end position="273"/>
    </location>
</feature>
<evidence type="ECO:0000256" key="1">
    <source>
        <dbReference type="ARBA" id="ARBA00005532"/>
    </source>
</evidence>
<keyword evidence="11" id="KW-1185">Reference proteome</keyword>
<comment type="similarity">
    <text evidence="1 6 7">Belongs to the EF-Ts family.</text>
</comment>
<evidence type="ECO:0000313" key="11">
    <source>
        <dbReference type="Proteomes" id="UP000051565"/>
    </source>
</evidence>
<dbReference type="PANTHER" id="PTHR11741">
    <property type="entry name" value="ELONGATION FACTOR TS"/>
    <property type="match status" value="1"/>
</dbReference>
<dbReference type="Gene3D" id="1.10.286.20">
    <property type="match status" value="1"/>
</dbReference>
<dbReference type="InterPro" id="IPR036402">
    <property type="entry name" value="EF-Ts_dimer_sf"/>
</dbReference>
<evidence type="ECO:0000256" key="3">
    <source>
        <dbReference type="ARBA" id="ARBA00022768"/>
    </source>
</evidence>
<protein>
    <recommendedName>
        <fullName evidence="2 6">Elongation factor Ts</fullName>
        <shortName evidence="6">EF-Ts</shortName>
    </recommendedName>
</protein>
<organism evidence="10 11">
    <name type="scientific">Fructilactobacillus lindneri DSM 20690 = JCM 11027</name>
    <dbReference type="NCBI Taxonomy" id="1122148"/>
    <lineage>
        <taxon>Bacteria</taxon>
        <taxon>Bacillati</taxon>
        <taxon>Bacillota</taxon>
        <taxon>Bacilli</taxon>
        <taxon>Lactobacillales</taxon>
        <taxon>Lactobacillaceae</taxon>
        <taxon>Fructilactobacillus</taxon>
    </lineage>
</organism>
<evidence type="ECO:0000313" key="10">
    <source>
        <dbReference type="EMBL" id="KRN78912.1"/>
    </source>
</evidence>
<evidence type="ECO:0000256" key="6">
    <source>
        <dbReference type="HAMAP-Rule" id="MF_00050"/>
    </source>
</evidence>
<dbReference type="PROSITE" id="PS01127">
    <property type="entry name" value="EF_TS_2"/>
    <property type="match status" value="1"/>
</dbReference>
<dbReference type="HAMAP" id="MF_00050">
    <property type="entry name" value="EF_Ts"/>
    <property type="match status" value="1"/>
</dbReference>
<dbReference type="CDD" id="cd14275">
    <property type="entry name" value="UBA_EF-Ts"/>
    <property type="match status" value="1"/>
</dbReference>
<dbReference type="InterPro" id="IPR014039">
    <property type="entry name" value="Transl_elong_EFTs/EF1B_dimer"/>
</dbReference>
<dbReference type="Pfam" id="PF00889">
    <property type="entry name" value="EF_TS"/>
    <property type="match status" value="1"/>
</dbReference>
<comment type="function">
    <text evidence="5 6 7">Associates with the EF-Tu.GDP complex and induces the exchange of GDP to GTP. It remains bound to the aminoacyl-tRNA.EF-Tu.GTP complex up to the GTP hydrolysis stage on the ribosome.</text>
</comment>
<dbReference type="InterPro" id="IPR018101">
    <property type="entry name" value="Transl_elong_Ts_CS"/>
</dbReference>
<evidence type="ECO:0000256" key="2">
    <source>
        <dbReference type="ARBA" id="ARBA00016956"/>
    </source>
</evidence>
<feature type="region of interest" description="Involved in Mg(2+) ion dislocation from EF-Tu" evidence="6">
    <location>
        <begin position="80"/>
        <end position="83"/>
    </location>
</feature>
<name>A0A0R2JP28_9LACO</name>
<dbReference type="NCBIfam" id="TIGR00116">
    <property type="entry name" value="tsf"/>
    <property type="match status" value="1"/>
</dbReference>
<comment type="subcellular location">
    <subcellularLocation>
        <location evidence="6 8">Cytoplasm</location>
    </subcellularLocation>
</comment>
<dbReference type="Gene3D" id="1.10.8.10">
    <property type="entry name" value="DNA helicase RuvA subunit, C-terminal domain"/>
    <property type="match status" value="1"/>
</dbReference>
<dbReference type="FunFam" id="1.10.8.10:FF:000001">
    <property type="entry name" value="Elongation factor Ts"/>
    <property type="match status" value="1"/>
</dbReference>
<keyword evidence="4 6" id="KW-0648">Protein biosynthesis</keyword>
<proteinExistence type="inferred from homology"/>
<dbReference type="InterPro" id="IPR001816">
    <property type="entry name" value="Transl_elong_EFTs/EF1B"/>
</dbReference>
<dbReference type="PANTHER" id="PTHR11741:SF0">
    <property type="entry name" value="ELONGATION FACTOR TS, MITOCHONDRIAL"/>
    <property type="match status" value="1"/>
</dbReference>
<dbReference type="SUPFAM" id="SSF54713">
    <property type="entry name" value="Elongation factor Ts (EF-Ts), dimerisation domain"/>
    <property type="match status" value="2"/>
</dbReference>
<evidence type="ECO:0000256" key="5">
    <source>
        <dbReference type="ARBA" id="ARBA00025453"/>
    </source>
</evidence>
<dbReference type="EMBL" id="JQBT01000032">
    <property type="protein sequence ID" value="KRN78912.1"/>
    <property type="molecule type" value="Genomic_DNA"/>
</dbReference>